<evidence type="ECO:0000313" key="21">
    <source>
        <dbReference type="EMBL" id="KAF6466854.1"/>
    </source>
</evidence>
<feature type="compositionally biased region" description="Low complexity" evidence="16">
    <location>
        <begin position="2034"/>
        <end position="2045"/>
    </location>
</feature>
<evidence type="ECO:0000256" key="16">
    <source>
        <dbReference type="SAM" id="MobiDB-lite"/>
    </source>
</evidence>
<feature type="domain" description="VWFD" evidence="20">
    <location>
        <begin position="144"/>
        <end position="316"/>
    </location>
</feature>
<dbReference type="PROSITE" id="PS50026">
    <property type="entry name" value="EGF_3"/>
    <property type="match status" value="1"/>
</dbReference>
<dbReference type="InterPro" id="IPR036195">
    <property type="entry name" value="AbfB_ABD_sf"/>
</dbReference>
<dbReference type="InterPro" id="IPR036084">
    <property type="entry name" value="Ser_inhib-like_sf"/>
</dbReference>
<dbReference type="SUPFAM" id="SSF110221">
    <property type="entry name" value="AbfB domain"/>
    <property type="match status" value="1"/>
</dbReference>
<evidence type="ECO:0000256" key="8">
    <source>
        <dbReference type="ARBA" id="ARBA00023136"/>
    </source>
</evidence>
<dbReference type="PROSITE" id="PS51233">
    <property type="entry name" value="VWFD"/>
    <property type="match status" value="4"/>
</dbReference>
<dbReference type="SMART" id="SM00216">
    <property type="entry name" value="VWD"/>
    <property type="match status" value="4"/>
</dbReference>
<evidence type="ECO:0000259" key="18">
    <source>
        <dbReference type="PROSITE" id="PS01225"/>
    </source>
</evidence>
<dbReference type="GO" id="GO:0005615">
    <property type="term" value="C:extracellular space"/>
    <property type="evidence" value="ECO:0007669"/>
    <property type="project" value="TreeGrafter"/>
</dbReference>
<dbReference type="GO" id="GO:0031012">
    <property type="term" value="C:extracellular matrix"/>
    <property type="evidence" value="ECO:0007669"/>
    <property type="project" value="TreeGrafter"/>
</dbReference>
<dbReference type="Pfam" id="PF25961">
    <property type="entry name" value="OTOGL_N"/>
    <property type="match status" value="1"/>
</dbReference>
<feature type="domain" description="VWFD" evidence="20">
    <location>
        <begin position="506"/>
        <end position="682"/>
    </location>
</feature>
<evidence type="ECO:0000256" key="4">
    <source>
        <dbReference type="ARBA" id="ARBA00022525"/>
    </source>
</evidence>
<keyword evidence="5 15" id="KW-0245">EGF-like domain</keyword>
<dbReference type="InterPro" id="IPR001846">
    <property type="entry name" value="VWF_type-D"/>
</dbReference>
<keyword evidence="10" id="KW-0325">Glycoprotein</keyword>
<dbReference type="Pfam" id="PF05270">
    <property type="entry name" value="AbfB"/>
    <property type="match status" value="1"/>
</dbReference>
<evidence type="ECO:0000256" key="15">
    <source>
        <dbReference type="PROSITE-ProRule" id="PRU00076"/>
    </source>
</evidence>
<feature type="domain" description="EGF-like" evidence="19">
    <location>
        <begin position="96"/>
        <end position="133"/>
    </location>
</feature>
<evidence type="ECO:0000256" key="9">
    <source>
        <dbReference type="ARBA" id="ARBA00023157"/>
    </source>
</evidence>
<evidence type="ECO:0000259" key="20">
    <source>
        <dbReference type="PROSITE" id="PS51233"/>
    </source>
</evidence>
<feature type="domain" description="VWFD" evidence="20">
    <location>
        <begin position="979"/>
        <end position="1148"/>
    </location>
</feature>
<evidence type="ECO:0000313" key="22">
    <source>
        <dbReference type="Proteomes" id="UP000593571"/>
    </source>
</evidence>
<dbReference type="OrthoDB" id="6236007at2759"/>
<keyword evidence="6 17" id="KW-0732">Signal</keyword>
<feature type="compositionally biased region" description="Polar residues" evidence="16">
    <location>
        <begin position="2022"/>
        <end position="2033"/>
    </location>
</feature>
<dbReference type="CDD" id="cd19941">
    <property type="entry name" value="TIL"/>
    <property type="match status" value="4"/>
</dbReference>
<feature type="disulfide bond" evidence="14">
    <location>
        <begin position="2857"/>
        <end position="2906"/>
    </location>
</feature>
<feature type="region of interest" description="Disordered" evidence="16">
    <location>
        <begin position="1701"/>
        <end position="1784"/>
    </location>
</feature>
<comment type="caution">
    <text evidence="15">Lacks conserved residue(s) required for the propagation of feature annotation.</text>
</comment>
<dbReference type="FunFam" id="2.10.25.10:FF:000531">
    <property type="entry name" value="otogelin"/>
    <property type="match status" value="1"/>
</dbReference>
<dbReference type="FunFam" id="2.10.25.10:FF:001017">
    <property type="entry name" value="Otogelin"/>
    <property type="match status" value="1"/>
</dbReference>
<feature type="compositionally biased region" description="Basic and acidic residues" evidence="16">
    <location>
        <begin position="53"/>
        <end position="62"/>
    </location>
</feature>
<comment type="similarity">
    <text evidence="12">Belongs to the otogelin family.</text>
</comment>
<evidence type="ECO:0000256" key="2">
    <source>
        <dbReference type="ARBA" id="ARBA00004465"/>
    </source>
</evidence>
<feature type="region of interest" description="Disordered" evidence="16">
    <location>
        <begin position="37"/>
        <end position="62"/>
    </location>
</feature>
<evidence type="ECO:0000256" key="3">
    <source>
        <dbReference type="ARBA" id="ARBA00022475"/>
    </source>
</evidence>
<dbReference type="SMART" id="SM00041">
    <property type="entry name" value="CT"/>
    <property type="match status" value="1"/>
</dbReference>
<dbReference type="Pfam" id="PF01826">
    <property type="entry name" value="TIL"/>
    <property type="match status" value="1"/>
</dbReference>
<dbReference type="Pfam" id="PF25962">
    <property type="entry name" value="TIL_OTOGL_Mucin"/>
    <property type="match status" value="1"/>
</dbReference>
<feature type="signal peptide" evidence="17">
    <location>
        <begin position="1"/>
        <end position="25"/>
    </location>
</feature>
<dbReference type="PROSITE" id="PS01225">
    <property type="entry name" value="CTCK_2"/>
    <property type="match status" value="1"/>
</dbReference>
<dbReference type="SMART" id="SM00832">
    <property type="entry name" value="C8"/>
    <property type="match status" value="4"/>
</dbReference>
<feature type="chain" id="PRO_5029643123" description="Otogelin" evidence="17">
    <location>
        <begin position="26"/>
        <end position="2928"/>
    </location>
</feature>
<evidence type="ECO:0000256" key="11">
    <source>
        <dbReference type="ARBA" id="ARBA00057928"/>
    </source>
</evidence>
<keyword evidence="22" id="KW-1185">Reference proteome</keyword>
<keyword evidence="7" id="KW-0677">Repeat</keyword>
<dbReference type="Pfam" id="PF08742">
    <property type="entry name" value="C8"/>
    <property type="match status" value="4"/>
</dbReference>
<dbReference type="SMART" id="SM00215">
    <property type="entry name" value="VWC_out"/>
    <property type="match status" value="1"/>
</dbReference>
<feature type="domain" description="CTCK" evidence="18">
    <location>
        <begin position="2843"/>
        <end position="2928"/>
    </location>
</feature>
<dbReference type="InterPro" id="IPR014853">
    <property type="entry name" value="VWF/SSPO/ZAN-like_Cys-rich_dom"/>
</dbReference>
<keyword evidence="4" id="KW-0964">Secreted</keyword>
<protein>
    <recommendedName>
        <fullName evidence="13">Otogelin</fullName>
    </recommendedName>
</protein>
<comment type="subcellular location">
    <subcellularLocation>
        <location evidence="2">Apical cell membrane</location>
        <topology evidence="2">Peripheral membrane protein</topology>
        <orientation evidence="2">Extracellular side</orientation>
    </subcellularLocation>
    <subcellularLocation>
        <location evidence="1">Secreted</location>
        <location evidence="1">Extracellular space</location>
    </subcellularLocation>
</comment>
<evidence type="ECO:0000256" key="13">
    <source>
        <dbReference type="ARBA" id="ARBA00068675"/>
    </source>
</evidence>
<dbReference type="EMBL" id="JACASE010000005">
    <property type="protein sequence ID" value="KAF6466854.1"/>
    <property type="molecule type" value="Genomic_DNA"/>
</dbReference>
<dbReference type="FunFam" id="2.10.25.10:FF:000397">
    <property type="entry name" value="Otogelin"/>
    <property type="match status" value="1"/>
</dbReference>
<keyword evidence="3" id="KW-1003">Cell membrane</keyword>
<name>A0A7J8H3H7_ROUAE</name>
<keyword evidence="9 14" id="KW-1015">Disulfide bond</keyword>
<gene>
    <name evidence="21" type="ORF">HJG63_014778</name>
</gene>
<reference evidence="21 22" key="1">
    <citation type="journal article" date="2020" name="Nature">
        <title>Six reference-quality genomes reveal evolution of bat adaptations.</title>
        <authorList>
            <person name="Jebb D."/>
            <person name="Huang Z."/>
            <person name="Pippel M."/>
            <person name="Hughes G.M."/>
            <person name="Lavrichenko K."/>
            <person name="Devanna P."/>
            <person name="Winkler S."/>
            <person name="Jermiin L.S."/>
            <person name="Skirmuntt E.C."/>
            <person name="Katzourakis A."/>
            <person name="Burkitt-Gray L."/>
            <person name="Ray D.A."/>
            <person name="Sullivan K.A.M."/>
            <person name="Roscito J.G."/>
            <person name="Kirilenko B.M."/>
            <person name="Davalos L.M."/>
            <person name="Corthals A.P."/>
            <person name="Power M.L."/>
            <person name="Jones G."/>
            <person name="Ransome R.D."/>
            <person name="Dechmann D.K.N."/>
            <person name="Locatelli A.G."/>
            <person name="Puechmaille S.J."/>
            <person name="Fedrigo O."/>
            <person name="Jarvis E.D."/>
            <person name="Hiller M."/>
            <person name="Vernes S.C."/>
            <person name="Myers E.W."/>
            <person name="Teeling E.C."/>
        </authorList>
    </citation>
    <scope>NUCLEOTIDE SEQUENCE [LARGE SCALE GENOMIC DNA]</scope>
    <source>
        <strain evidence="21">MRouAeg1</strain>
        <tissue evidence="21">Muscle</tissue>
    </source>
</reference>
<organism evidence="21 22">
    <name type="scientific">Rousettus aegyptiacus</name>
    <name type="common">Egyptian fruit bat</name>
    <name type="synonym">Pteropus aegyptiacus</name>
    <dbReference type="NCBI Taxonomy" id="9407"/>
    <lineage>
        <taxon>Eukaryota</taxon>
        <taxon>Metazoa</taxon>
        <taxon>Chordata</taxon>
        <taxon>Craniata</taxon>
        <taxon>Vertebrata</taxon>
        <taxon>Euteleostomi</taxon>
        <taxon>Mammalia</taxon>
        <taxon>Eutheria</taxon>
        <taxon>Laurasiatheria</taxon>
        <taxon>Chiroptera</taxon>
        <taxon>Yinpterochiroptera</taxon>
        <taxon>Pteropodoidea</taxon>
        <taxon>Pteropodidae</taxon>
        <taxon>Rousettinae</taxon>
        <taxon>Rousettus</taxon>
    </lineage>
</organism>
<dbReference type="InterPro" id="IPR006207">
    <property type="entry name" value="Cys_knot_C"/>
</dbReference>
<evidence type="ECO:0000256" key="12">
    <source>
        <dbReference type="ARBA" id="ARBA00061260"/>
    </source>
</evidence>
<feature type="compositionally biased region" description="Polar residues" evidence="16">
    <location>
        <begin position="1476"/>
        <end position="1494"/>
    </location>
</feature>
<evidence type="ECO:0000256" key="7">
    <source>
        <dbReference type="ARBA" id="ARBA00022737"/>
    </source>
</evidence>
<feature type="region of interest" description="Disordered" evidence="16">
    <location>
        <begin position="1795"/>
        <end position="1814"/>
    </location>
</feature>
<evidence type="ECO:0000256" key="17">
    <source>
        <dbReference type="SAM" id="SignalP"/>
    </source>
</evidence>
<dbReference type="InterPro" id="IPR058753">
    <property type="entry name" value="TIL_OTOGL_Mucin"/>
</dbReference>
<evidence type="ECO:0000256" key="5">
    <source>
        <dbReference type="ARBA" id="ARBA00022536"/>
    </source>
</evidence>
<feature type="domain" description="VWFD" evidence="20">
    <location>
        <begin position="2113"/>
        <end position="2292"/>
    </location>
</feature>
<dbReference type="InterPro" id="IPR001007">
    <property type="entry name" value="VWF_dom"/>
</dbReference>
<dbReference type="Gene3D" id="2.10.25.10">
    <property type="entry name" value="Laminin"/>
    <property type="match status" value="4"/>
</dbReference>
<feature type="compositionally biased region" description="Polar residues" evidence="16">
    <location>
        <begin position="1561"/>
        <end position="1579"/>
    </location>
</feature>
<dbReference type="GO" id="GO:0016324">
    <property type="term" value="C:apical plasma membrane"/>
    <property type="evidence" value="ECO:0007669"/>
    <property type="project" value="UniProtKB-SubCell"/>
</dbReference>
<feature type="region of interest" description="Disordered" evidence="16">
    <location>
        <begin position="1545"/>
        <end position="1579"/>
    </location>
</feature>
<comment type="caution">
    <text evidence="21">The sequence shown here is derived from an EMBL/GenBank/DDBJ whole genome shotgun (WGS) entry which is preliminary data.</text>
</comment>
<dbReference type="GO" id="GO:0046556">
    <property type="term" value="F:alpha-L-arabinofuranosidase activity"/>
    <property type="evidence" value="ECO:0007669"/>
    <property type="project" value="InterPro"/>
</dbReference>
<comment type="function">
    <text evidence="11">Glycoprotein specific to acellular membranes of the inner ear. May be required for the anchoring of the otoconial membranes and cupulae to the underlying neuroepithelia in the vestibule. May be involved in the organization and/or stabilization of the fibrillar network that compose the tectorial membrane in the cochlea. May play a role in mechanotransduction processes.</text>
</comment>
<dbReference type="Pfam" id="PF00094">
    <property type="entry name" value="VWD"/>
    <property type="match status" value="4"/>
</dbReference>
<dbReference type="PANTHER" id="PTHR11339:SF228">
    <property type="entry name" value="OTOGELIN"/>
    <property type="match status" value="1"/>
</dbReference>
<feature type="compositionally biased region" description="Pro residues" evidence="16">
    <location>
        <begin position="1744"/>
        <end position="1754"/>
    </location>
</feature>
<dbReference type="InterPro" id="IPR058755">
    <property type="entry name" value="Fn1-VW_OTOGL"/>
</dbReference>
<dbReference type="GO" id="GO:0007399">
    <property type="term" value="P:nervous system development"/>
    <property type="evidence" value="ECO:0007669"/>
    <property type="project" value="UniProtKB-ARBA"/>
</dbReference>
<feature type="region of interest" description="Disordered" evidence="16">
    <location>
        <begin position="2004"/>
        <end position="2045"/>
    </location>
</feature>
<feature type="region of interest" description="Disordered" evidence="16">
    <location>
        <begin position="1648"/>
        <end position="1670"/>
    </location>
</feature>
<dbReference type="Proteomes" id="UP000593571">
    <property type="component" value="Unassembled WGS sequence"/>
</dbReference>
<dbReference type="InterPro" id="IPR007934">
    <property type="entry name" value="AbfB_ABD"/>
</dbReference>
<dbReference type="InterPro" id="IPR002919">
    <property type="entry name" value="TIL_dom"/>
</dbReference>
<dbReference type="PROSITE" id="PS51257">
    <property type="entry name" value="PROKAR_LIPOPROTEIN"/>
    <property type="match status" value="1"/>
</dbReference>
<proteinExistence type="inferred from homology"/>
<evidence type="ECO:0000259" key="19">
    <source>
        <dbReference type="PROSITE" id="PS50026"/>
    </source>
</evidence>
<evidence type="ECO:0000256" key="10">
    <source>
        <dbReference type="ARBA" id="ARBA00023180"/>
    </source>
</evidence>
<dbReference type="Pfam" id="PF25960">
    <property type="entry name" value="Fn1-VW_OTOGL"/>
    <property type="match status" value="1"/>
</dbReference>
<dbReference type="GO" id="GO:0046373">
    <property type="term" value="P:L-arabinose metabolic process"/>
    <property type="evidence" value="ECO:0007669"/>
    <property type="project" value="InterPro"/>
</dbReference>
<sequence>MGASAPRDPAPALCLLLACIWLSRGEPAGESLRVQTLASAPTPPGNAELQPEPARDPSHSHQEATLAIGDATTVMGGQEAEALDSLAMSSWERRLHRAKCAPSYLFSCFNGGECVHPAFCDCRRFNATGPRCQMVYNAGPERDSICRAWGQHHVETFDGLYYYFSGKGSYTLAASHEPEGQTFSVQVHNDPQCGSFPYTCSRSVSIFFAGEQELRLAKEVALGGVRVQLPHAMGSVRLQRLAGYVLVRHQSAFTLAWDGTSAVYIKMSPEFLGRTHGLCGNNNADPQDDLVTNYGKLTDDVAEFVHSWQELAPNQPAGPTSFSLPRPPCLQQSLGTMQGVYDRCEALLRPPFDACHAYVSPLSFMASCTSDLCQSVGDEATWCRALAEYARACAQAGQPLQGWRTQLRQCTIHCKEKGFTYNECIACCPASCQPRASCVDSEIACVDGCYCPDGLIFEDGGCVAPAECPCEFHGTLYPTGSAVKEDCNTCTCTAGKWVCSTSVCPAECSVTGDIHFTTFDGRRYTFPATCQYILAKSRSSGTFTVTLQNAPCGLNQDGVCVQSVSVILHQDPRRQVTLTQAGDVLLFDQYRVTPPYTDDAFEIRRLSSVFLRVRTNVGVRVLYDREGLRLYLQVDQRWVEDTVGLCGTFNGNTQDDFLSPVGVPESTPQLFGNSWKTLSACSPSAPGSPLDPCDVHLQAASYAVQSCSVLTGELFAPCSIYLSPVPYFEQCRRDTCRCGQPCLCAALAHYAHLCRRHGLPVDFRAQLPACALSCEATKEYSPCVAPCGQTCQDLAGPEVCGVDGGSDLGEGDECVEGCACPPDTYLDTQADLCVPRNQCSCHFQGVDYPPGDSDIPSLGHCHCKDGVMSCDSRAPAAACPAGQVFVNCSDLHTNPELSRERTCEQQLLNLSVPARGPCLSGCACPQGLLRHGDACFLPEECPCTWKGKEYFPGDQVMSPCHTCMCRQGSFRCALHPCASTCTAYGDRHYRTFDGLPFDFVGTCKVHLVKSTSNLSFSVIVENINCYSSGIICRKFISINVGNSFIIFDDDSGNPSPESFLDERQEVHTWRAGFFMLVHFPREHITLLWDQRTTVHIQAGPQWQGRLGGLCGNFDLKTINEMRTPENLELTNPQEFGSSWAAVECPDSLDPQDTCVLNPLREPFAKKECSILLSEVFETCHPVVDVTWFYSNCLTDTCGCSRGGDCECFCASVSAYAHQCCQHGVAIDWRTPRLCPYDCDFFNKALGKGPYHLASQAAAGTLVSTKAAGGAVVLVNTEDVAPGDIVNFLLTAALYKAKAHDPDVVSLEAEGRPNFFLHVTANGSLELAKWQGSDAFRHHASFLLHQGMWRAGLVALESLAEPGSFLSVSGPVLALRPYEHTEVFRQGTLFQLLDAKPLGSSYPICEWHYDACASPCFQTCRDPWAASCRDVPRVEGCVPACPAPKVLDEVTQRCVYLEDCVEPAVLVPTEALGNKTLLPSQEPPTTSDQELQFPQDTPGAPSHRPALTPAAPLTVALSPSMATTEGPMLPPGSTQVTLQQPLGVTASNLPTLPTEVPASKGVTASPQTTPHAPATSSLPLSQQMLTADMGLGALETSRVTVTFAGSPNITVSSKSPPAPRFPLMTKAVTVPGPGSLLVKTTTLQAFPSLELPASPSPRPVTSPAVTSRAPISSKSHEALLTPVITKVTNGTEIPQSIHAKTIPSSAPAKARTAAEQVPASPVATEGVEMVPSTEEVQPELGRPMGLPPSPLPGPRPTALLGPSQHTATATRPPAPPPGTPAATSLFTTAHGLGATPFMSLESTQPPQLLSGLPPDTSLPLAKVGTSAPVATPGPKDSVITASLQQQATPLTTAMIPSAETLRPALPRTPAVVTQMHPPSHTVPQATGTTPGLLLGATLPPSGAVAVAEGVASTVSVAPRRSTTEKMAILSKQVSLPSLVHGPAQGRPTALTPAVTHTLATLVTEAESPWASTVPPVPTSYPLSPFSDRTASRESSLALLPQLAEAHGTSAGPRPPAEPVGEATTEQSGRSAPVQSISEGSAEASATSTEANASAVCVPIPEEDCVRHICLEGQLIRVNQSQHCPQGAAPLRCGVLGLAVRVGGDRCCPFWECPCRCSIFPDLSFVTFDGSHAALFKEAIYILSQSPDEMVTVHVLDCKSANLGHLNWPPFCLVMLNVTHLTHQVTIDRFNRKVTVDSQLVRPPVSRHGFRIEDTGHMYVIHTPSHIQIQWLHSSGLMILEASKASEAQGRGLCGICDGDAANDLTLEDGSVVGEAEDPAPFLDSWQVPSSLTSVGQTRFRPDSCATADCSPCVRMVSNRTFSACHRFVPPESFCELWIRDTKYVQQPCVALTVYVAMCHKFHVCIEWRRSDYCPFLCSSDSIYQACVAACEPPETCQDGLLGPLDPEQCQVLGEGCVCSEGTILHRRHSALCIPEEKCACTDSTGVPRALGETWNSSLSGCCQHQCQAQDTIIPVDLDCPGPRPESCPRFGEVALLTPTEDPCCLGAVCVCNQTLCEGLAPTCRPGHRLLTHFQEDSCCPSYSCECDPDQCEAEVVPSCRQDQILIAGRLGDSCCTSYFCACGDCPDPAPECQEGEALTVDRNTTELCCPLYQCVCESFRCPQVQCGMGTALVEVWSPDRCCPYKSCECDCDTIPVPRCHLWEKSQLDEEFMHSVENVCGCAKYECVKAPVCLSRELGVMQPGQTVVELSADGVCHTSRCTEVLDPLTGFYQINTTSVLCDVHCEANQEYEHPRDLAACCGSCRNVSCLFTFPNGTISLFLPGASWIADCTRYHCSTTPLGAVLVRSPISCPPLNETECAKVGGSVVPSLEGCCRTCKEDGRSCKKVTIRMTIRKNECRSNTPVNLVSCDGRCPSASIYNYNINTYARFCKCCREVGLQRRSVQLFCATNATWVPYTVQEPTDCACQWS</sequence>
<dbReference type="SUPFAM" id="SSF57567">
    <property type="entry name" value="Serine protease inhibitors"/>
    <property type="match status" value="4"/>
</dbReference>
<keyword evidence="8" id="KW-0472">Membrane</keyword>
<dbReference type="Gene3D" id="2.80.10.50">
    <property type="match status" value="1"/>
</dbReference>
<dbReference type="InterPro" id="IPR058754">
    <property type="entry name" value="OTOGL-like_N"/>
</dbReference>
<dbReference type="Pfam" id="PF23244">
    <property type="entry name" value="VWF"/>
    <property type="match status" value="1"/>
</dbReference>
<accession>A0A7J8H3H7</accession>
<evidence type="ECO:0000256" key="14">
    <source>
        <dbReference type="PROSITE-ProRule" id="PRU00039"/>
    </source>
</evidence>
<dbReference type="InterPro" id="IPR000742">
    <property type="entry name" value="EGF"/>
</dbReference>
<evidence type="ECO:0000256" key="1">
    <source>
        <dbReference type="ARBA" id="ARBA00004239"/>
    </source>
</evidence>
<dbReference type="InterPro" id="IPR050780">
    <property type="entry name" value="Mucin_vWF_Thrombospondin_sf"/>
</dbReference>
<evidence type="ECO:0000256" key="6">
    <source>
        <dbReference type="ARBA" id="ARBA00022729"/>
    </source>
</evidence>
<feature type="region of interest" description="Disordered" evidence="16">
    <location>
        <begin position="1474"/>
        <end position="1506"/>
    </location>
</feature>
<dbReference type="PANTHER" id="PTHR11339">
    <property type="entry name" value="EXTRACELLULAR MATRIX GLYCOPROTEIN RELATED"/>
    <property type="match status" value="1"/>
</dbReference>